<dbReference type="KEGG" id="ehx:EMIHUDRAFT_349925"/>
<accession>A0A0D3J3Y9</accession>
<feature type="region of interest" description="Disordered" evidence="1">
    <location>
        <begin position="1"/>
        <end position="36"/>
    </location>
</feature>
<dbReference type="PaxDb" id="2903-EOD18224"/>
<dbReference type="GeneID" id="19046225"/>
<dbReference type="RefSeq" id="XP_005788239.1">
    <property type="nucleotide sequence ID" value="XM_005788182.1"/>
</dbReference>
<sequence>MSSRALVSSASRAAGRECPRAGRQRVTGRSDECCPTREHAPCAARLTARPSNRLDEEAVKASKV</sequence>
<dbReference type="RefSeq" id="XP_005770653.1">
    <property type="nucleotide sequence ID" value="XM_005770596.1"/>
</dbReference>
<reference evidence="2" key="2">
    <citation type="submission" date="2024-10" db="UniProtKB">
        <authorList>
            <consortium name="EnsemblProtists"/>
        </authorList>
    </citation>
    <scope>IDENTIFICATION</scope>
</reference>
<dbReference type="EnsemblProtists" id="EOD35810">
    <property type="protein sequence ID" value="EOD35810"/>
    <property type="gene ID" value="EMIHUDRAFT_373306"/>
</dbReference>
<dbReference type="HOGENOM" id="CLU_2985411_0_0_1"/>
<dbReference type="GeneID" id="17281084"/>
<dbReference type="Proteomes" id="UP000013827">
    <property type="component" value="Unassembled WGS sequence"/>
</dbReference>
<organism evidence="2 3">
    <name type="scientific">Emiliania huxleyi (strain CCMP1516)</name>
    <dbReference type="NCBI Taxonomy" id="280463"/>
    <lineage>
        <taxon>Eukaryota</taxon>
        <taxon>Haptista</taxon>
        <taxon>Haptophyta</taxon>
        <taxon>Prymnesiophyceae</taxon>
        <taxon>Isochrysidales</taxon>
        <taxon>Noelaerhabdaceae</taxon>
        <taxon>Emiliania</taxon>
    </lineage>
</organism>
<evidence type="ECO:0000256" key="1">
    <source>
        <dbReference type="SAM" id="MobiDB-lite"/>
    </source>
</evidence>
<keyword evidence="3" id="KW-1185">Reference proteome</keyword>
<evidence type="ECO:0000313" key="2">
    <source>
        <dbReference type="EnsemblProtists" id="EOD18224"/>
    </source>
</evidence>
<dbReference type="AlphaFoldDB" id="A0A0D3J3Y9"/>
<feature type="compositionally biased region" description="Low complexity" evidence="1">
    <location>
        <begin position="1"/>
        <end position="13"/>
    </location>
</feature>
<evidence type="ECO:0000313" key="3">
    <source>
        <dbReference type="Proteomes" id="UP000013827"/>
    </source>
</evidence>
<reference evidence="3" key="1">
    <citation type="journal article" date="2013" name="Nature">
        <title>Pan genome of the phytoplankton Emiliania underpins its global distribution.</title>
        <authorList>
            <person name="Read B.A."/>
            <person name="Kegel J."/>
            <person name="Klute M.J."/>
            <person name="Kuo A."/>
            <person name="Lefebvre S.C."/>
            <person name="Maumus F."/>
            <person name="Mayer C."/>
            <person name="Miller J."/>
            <person name="Monier A."/>
            <person name="Salamov A."/>
            <person name="Young J."/>
            <person name="Aguilar M."/>
            <person name="Claverie J.M."/>
            <person name="Frickenhaus S."/>
            <person name="Gonzalez K."/>
            <person name="Herman E.K."/>
            <person name="Lin Y.C."/>
            <person name="Napier J."/>
            <person name="Ogata H."/>
            <person name="Sarno A.F."/>
            <person name="Shmutz J."/>
            <person name="Schroeder D."/>
            <person name="de Vargas C."/>
            <person name="Verret F."/>
            <person name="von Dassow P."/>
            <person name="Valentin K."/>
            <person name="Van de Peer Y."/>
            <person name="Wheeler G."/>
            <person name="Dacks J.B."/>
            <person name="Delwiche C.F."/>
            <person name="Dyhrman S.T."/>
            <person name="Glockner G."/>
            <person name="John U."/>
            <person name="Richards T."/>
            <person name="Worden A.Z."/>
            <person name="Zhang X."/>
            <person name="Grigoriev I.V."/>
            <person name="Allen A.E."/>
            <person name="Bidle K."/>
            <person name="Borodovsky M."/>
            <person name="Bowler C."/>
            <person name="Brownlee C."/>
            <person name="Cock J.M."/>
            <person name="Elias M."/>
            <person name="Gladyshev V.N."/>
            <person name="Groth M."/>
            <person name="Guda C."/>
            <person name="Hadaegh A."/>
            <person name="Iglesias-Rodriguez M.D."/>
            <person name="Jenkins J."/>
            <person name="Jones B.M."/>
            <person name="Lawson T."/>
            <person name="Leese F."/>
            <person name="Lindquist E."/>
            <person name="Lobanov A."/>
            <person name="Lomsadze A."/>
            <person name="Malik S.B."/>
            <person name="Marsh M.E."/>
            <person name="Mackinder L."/>
            <person name="Mock T."/>
            <person name="Mueller-Roeber B."/>
            <person name="Pagarete A."/>
            <person name="Parker M."/>
            <person name="Probert I."/>
            <person name="Quesneville H."/>
            <person name="Raines C."/>
            <person name="Rensing S.A."/>
            <person name="Riano-Pachon D.M."/>
            <person name="Richier S."/>
            <person name="Rokitta S."/>
            <person name="Shiraiwa Y."/>
            <person name="Soanes D.M."/>
            <person name="van der Giezen M."/>
            <person name="Wahlund T.M."/>
            <person name="Williams B."/>
            <person name="Wilson W."/>
            <person name="Wolfe G."/>
            <person name="Wurch L.L."/>
        </authorList>
    </citation>
    <scope>NUCLEOTIDE SEQUENCE</scope>
</reference>
<dbReference type="EnsemblProtists" id="EOD18224">
    <property type="protein sequence ID" value="EOD18224"/>
    <property type="gene ID" value="EMIHUDRAFT_349925"/>
</dbReference>
<dbReference type="KEGG" id="ehx:EMIHUDRAFT_373306"/>
<proteinExistence type="predicted"/>
<protein>
    <submittedName>
        <fullName evidence="2">Uncharacterized protein</fullName>
    </submittedName>
</protein>
<name>A0A0D3J3Y9_EMIH1</name>